<gene>
    <name evidence="3" type="ORF">AAF712_010049</name>
</gene>
<comment type="caution">
    <text evidence="3">The sequence shown here is derived from an EMBL/GenBank/DDBJ whole genome shotgun (WGS) entry which is preliminary data.</text>
</comment>
<organism evidence="3 4">
    <name type="scientific">Marasmius tenuissimus</name>
    <dbReference type="NCBI Taxonomy" id="585030"/>
    <lineage>
        <taxon>Eukaryota</taxon>
        <taxon>Fungi</taxon>
        <taxon>Dikarya</taxon>
        <taxon>Basidiomycota</taxon>
        <taxon>Agaricomycotina</taxon>
        <taxon>Agaricomycetes</taxon>
        <taxon>Agaricomycetidae</taxon>
        <taxon>Agaricales</taxon>
        <taxon>Marasmiineae</taxon>
        <taxon>Marasmiaceae</taxon>
        <taxon>Marasmius</taxon>
    </lineage>
</organism>
<feature type="region of interest" description="Disordered" evidence="2">
    <location>
        <begin position="445"/>
        <end position="523"/>
    </location>
</feature>
<dbReference type="Pfam" id="PF20414">
    <property type="entry name" value="DUF6698"/>
    <property type="match status" value="1"/>
</dbReference>
<evidence type="ECO:0000313" key="4">
    <source>
        <dbReference type="Proteomes" id="UP001437256"/>
    </source>
</evidence>
<feature type="coiled-coil region" evidence="1">
    <location>
        <begin position="51"/>
        <end position="78"/>
    </location>
</feature>
<feature type="compositionally biased region" description="Gly residues" evidence="2">
    <location>
        <begin position="470"/>
        <end position="482"/>
    </location>
</feature>
<evidence type="ECO:0000256" key="1">
    <source>
        <dbReference type="SAM" id="Coils"/>
    </source>
</evidence>
<keyword evidence="1" id="KW-0175">Coiled coil</keyword>
<protein>
    <submittedName>
        <fullName evidence="3">Uncharacterized protein</fullName>
    </submittedName>
</protein>
<evidence type="ECO:0000256" key="2">
    <source>
        <dbReference type="SAM" id="MobiDB-lite"/>
    </source>
</evidence>
<keyword evidence="4" id="KW-1185">Reference proteome</keyword>
<reference evidence="3 4" key="1">
    <citation type="submission" date="2024-05" db="EMBL/GenBank/DDBJ databases">
        <title>A draft genome resource for the thread blight pathogen Marasmius tenuissimus strain MS-2.</title>
        <authorList>
            <person name="Yulfo-Soto G.E."/>
            <person name="Baruah I.K."/>
            <person name="Amoako-Attah I."/>
            <person name="Bukari Y."/>
            <person name="Meinhardt L.W."/>
            <person name="Bailey B.A."/>
            <person name="Cohen S.P."/>
        </authorList>
    </citation>
    <scope>NUCLEOTIDE SEQUENCE [LARGE SCALE GENOMIC DNA]</scope>
    <source>
        <strain evidence="3 4">MS-2</strain>
    </source>
</reference>
<dbReference type="InterPro" id="IPR046521">
    <property type="entry name" value="DUF6698"/>
</dbReference>
<proteinExistence type="predicted"/>
<feature type="region of interest" description="Disordered" evidence="2">
    <location>
        <begin position="1"/>
        <end position="23"/>
    </location>
</feature>
<evidence type="ECO:0000313" key="3">
    <source>
        <dbReference type="EMBL" id="KAL0063026.1"/>
    </source>
</evidence>
<accession>A0ABR2ZN76</accession>
<dbReference type="EMBL" id="JBBXMP010000089">
    <property type="protein sequence ID" value="KAL0063026.1"/>
    <property type="molecule type" value="Genomic_DNA"/>
</dbReference>
<sequence length="523" mass="56747">MSAAVSAAMNPLPPDDTESEVESDLEDPIAVKEFVLPALGALSDAKARQIIADLQHAIEALQTQNNAQRSKIVELRAKVVVLSRRRKGKSKKGEKAPENAPFSIDAVTQLGKKWVVMEGMWTHPSAFLQYPNDTMPHPQSPERFTSIEAYNLGAVKQLHEFLGTEEARQHAAESLMFRDKFMSGSSSQKSTTLLNLRKAAGRIFEGASVPAGLWENDSWSERGKNDIMRQLRSAPEDAPNRASNPFSLFLFPGGNYNMALVFHSTYVWKAMRVILFGGASLGENASIVRQNLVGNAWQVRRVTSAFIAFTAVMLQFILNGDDALAPKGAKSKVEYWDNYRSFHQLVETSITSNPSWATALFSYLNVRVFKGTVNHTAEQEESRMGAINQAMLDLTVGASSPSTSAAPQEHNQPSISATQPAIATPIVSSPLQPAVVETLVEPEPPIADEPQLVPNEPEPVVAPSAHTRGRGGTRGGARGSARGGTRRSARNTTGTEGDGDEEADEATPTPVPVAKSKRGRKKN</sequence>
<name>A0ABR2ZN76_9AGAR</name>
<dbReference type="Proteomes" id="UP001437256">
    <property type="component" value="Unassembled WGS sequence"/>
</dbReference>